<accession>A0A0D0A2C7</accession>
<keyword evidence="2" id="KW-1185">Reference proteome</keyword>
<organism evidence="1 2">
    <name type="scientific">Suillus luteus UH-Slu-Lm8-n1</name>
    <dbReference type="NCBI Taxonomy" id="930992"/>
    <lineage>
        <taxon>Eukaryota</taxon>
        <taxon>Fungi</taxon>
        <taxon>Dikarya</taxon>
        <taxon>Basidiomycota</taxon>
        <taxon>Agaricomycotina</taxon>
        <taxon>Agaricomycetes</taxon>
        <taxon>Agaricomycetidae</taxon>
        <taxon>Boletales</taxon>
        <taxon>Suillineae</taxon>
        <taxon>Suillaceae</taxon>
        <taxon>Suillus</taxon>
    </lineage>
</organism>
<dbReference type="HOGENOM" id="CLU_136907_0_0_1"/>
<dbReference type="PANTHER" id="PTHR31635:SF196">
    <property type="entry name" value="REVERSE TRANSCRIPTASE DOMAIN-CONTAINING PROTEIN-RELATED"/>
    <property type="match status" value="1"/>
</dbReference>
<evidence type="ECO:0000313" key="1">
    <source>
        <dbReference type="EMBL" id="KIK44095.1"/>
    </source>
</evidence>
<evidence type="ECO:0008006" key="3">
    <source>
        <dbReference type="Google" id="ProtNLM"/>
    </source>
</evidence>
<gene>
    <name evidence="1" type="ORF">CY34DRAFT_38961</name>
</gene>
<evidence type="ECO:0000313" key="2">
    <source>
        <dbReference type="Proteomes" id="UP000054485"/>
    </source>
</evidence>
<dbReference type="AlphaFoldDB" id="A0A0D0A2C7"/>
<dbReference type="PANTHER" id="PTHR31635">
    <property type="entry name" value="REVERSE TRANSCRIPTASE DOMAIN-CONTAINING PROTEIN-RELATED"/>
    <property type="match status" value="1"/>
</dbReference>
<protein>
    <recommendedName>
        <fullName evidence="3">Reverse transcriptase domain-containing protein</fullName>
    </recommendedName>
</protein>
<reference evidence="1 2" key="1">
    <citation type="submission" date="2014-04" db="EMBL/GenBank/DDBJ databases">
        <authorList>
            <consortium name="DOE Joint Genome Institute"/>
            <person name="Kuo A."/>
            <person name="Ruytinx J."/>
            <person name="Rineau F."/>
            <person name="Colpaert J."/>
            <person name="Kohler A."/>
            <person name="Nagy L.G."/>
            <person name="Floudas D."/>
            <person name="Copeland A."/>
            <person name="Barry K.W."/>
            <person name="Cichocki N."/>
            <person name="Veneault-Fourrey C."/>
            <person name="LaButti K."/>
            <person name="Lindquist E.A."/>
            <person name="Lipzen A."/>
            <person name="Lundell T."/>
            <person name="Morin E."/>
            <person name="Murat C."/>
            <person name="Sun H."/>
            <person name="Tunlid A."/>
            <person name="Henrissat B."/>
            <person name="Grigoriev I.V."/>
            <person name="Hibbett D.S."/>
            <person name="Martin F."/>
            <person name="Nordberg H.P."/>
            <person name="Cantor M.N."/>
            <person name="Hua S.X."/>
        </authorList>
    </citation>
    <scope>NUCLEOTIDE SEQUENCE [LARGE SCALE GENOMIC DNA]</scope>
    <source>
        <strain evidence="1 2">UH-Slu-Lm8-n1</strain>
    </source>
</reference>
<dbReference type="EMBL" id="KN835197">
    <property type="protein sequence ID" value="KIK44095.1"/>
    <property type="molecule type" value="Genomic_DNA"/>
</dbReference>
<dbReference type="Proteomes" id="UP000054485">
    <property type="component" value="Unassembled WGS sequence"/>
</dbReference>
<feature type="non-terminal residue" evidence="1">
    <location>
        <position position="1"/>
    </location>
</feature>
<name>A0A0D0A2C7_9AGAM</name>
<sequence length="141" mass="16333">IREATLKEIPEQQKINTQANEMYELLKEEHIIDALMSSRSGSATGIDGIPYELWKHLQDKYKEACRNEDPGFNIIKTLTMVINDIQMHGVHADSEFTLGWMCPLYKKNDRTLIENYRPITLLNTDYKILTKALAIQLTKHI</sequence>
<proteinExistence type="predicted"/>
<dbReference type="OrthoDB" id="2751000at2759"/>
<reference evidence="2" key="2">
    <citation type="submission" date="2015-01" db="EMBL/GenBank/DDBJ databases">
        <title>Evolutionary Origins and Diversification of the Mycorrhizal Mutualists.</title>
        <authorList>
            <consortium name="DOE Joint Genome Institute"/>
            <consortium name="Mycorrhizal Genomics Consortium"/>
            <person name="Kohler A."/>
            <person name="Kuo A."/>
            <person name="Nagy L.G."/>
            <person name="Floudas D."/>
            <person name="Copeland A."/>
            <person name="Barry K.W."/>
            <person name="Cichocki N."/>
            <person name="Veneault-Fourrey C."/>
            <person name="LaButti K."/>
            <person name="Lindquist E.A."/>
            <person name="Lipzen A."/>
            <person name="Lundell T."/>
            <person name="Morin E."/>
            <person name="Murat C."/>
            <person name="Riley R."/>
            <person name="Ohm R."/>
            <person name="Sun H."/>
            <person name="Tunlid A."/>
            <person name="Henrissat B."/>
            <person name="Grigoriev I.V."/>
            <person name="Hibbett D.S."/>
            <person name="Martin F."/>
        </authorList>
    </citation>
    <scope>NUCLEOTIDE SEQUENCE [LARGE SCALE GENOMIC DNA]</scope>
    <source>
        <strain evidence="2">UH-Slu-Lm8-n1</strain>
    </source>
</reference>
<dbReference type="InParanoid" id="A0A0D0A2C7"/>
<feature type="non-terminal residue" evidence="1">
    <location>
        <position position="141"/>
    </location>
</feature>
<dbReference type="STRING" id="930992.A0A0D0A2C7"/>